<dbReference type="AlphaFoldDB" id="A0AAV4NV08"/>
<reference evidence="1 2" key="1">
    <citation type="submission" date="2021-06" db="EMBL/GenBank/DDBJ databases">
        <title>Caerostris extrusa draft genome.</title>
        <authorList>
            <person name="Kono N."/>
            <person name="Arakawa K."/>
        </authorList>
    </citation>
    <scope>NUCLEOTIDE SEQUENCE [LARGE SCALE GENOMIC DNA]</scope>
</reference>
<evidence type="ECO:0000313" key="2">
    <source>
        <dbReference type="Proteomes" id="UP001054945"/>
    </source>
</evidence>
<dbReference type="EMBL" id="BPLR01021354">
    <property type="protein sequence ID" value="GIX88720.1"/>
    <property type="molecule type" value="Genomic_DNA"/>
</dbReference>
<organism evidence="1 2">
    <name type="scientific">Caerostris extrusa</name>
    <name type="common">Bark spider</name>
    <name type="synonym">Caerostris bankana</name>
    <dbReference type="NCBI Taxonomy" id="172846"/>
    <lineage>
        <taxon>Eukaryota</taxon>
        <taxon>Metazoa</taxon>
        <taxon>Ecdysozoa</taxon>
        <taxon>Arthropoda</taxon>
        <taxon>Chelicerata</taxon>
        <taxon>Arachnida</taxon>
        <taxon>Araneae</taxon>
        <taxon>Araneomorphae</taxon>
        <taxon>Entelegynae</taxon>
        <taxon>Araneoidea</taxon>
        <taxon>Araneidae</taxon>
        <taxon>Caerostris</taxon>
    </lineage>
</organism>
<dbReference type="Proteomes" id="UP001054945">
    <property type="component" value="Unassembled WGS sequence"/>
</dbReference>
<evidence type="ECO:0000313" key="1">
    <source>
        <dbReference type="EMBL" id="GIX88720.1"/>
    </source>
</evidence>
<accession>A0AAV4NV08</accession>
<sequence>MSGRSQDIRLSETSCSATSSFYSLFYVVIGIRHSVEVVQYSACVRYRAEFRGCYIWLRIAPTKSVRKKEWQNQRLEM</sequence>
<keyword evidence="2" id="KW-1185">Reference proteome</keyword>
<proteinExistence type="predicted"/>
<name>A0AAV4NV08_CAEEX</name>
<comment type="caution">
    <text evidence="1">The sequence shown here is derived from an EMBL/GenBank/DDBJ whole genome shotgun (WGS) entry which is preliminary data.</text>
</comment>
<protein>
    <submittedName>
        <fullName evidence="1">Uncharacterized protein</fullName>
    </submittedName>
</protein>
<gene>
    <name evidence="1" type="ORF">CEXT_23971</name>
</gene>